<dbReference type="GO" id="GO:0016757">
    <property type="term" value="F:glycosyltransferase activity"/>
    <property type="evidence" value="ECO:0007669"/>
    <property type="project" value="InterPro"/>
</dbReference>
<dbReference type="CDD" id="cd03809">
    <property type="entry name" value="GT4_MtfB-like"/>
    <property type="match status" value="1"/>
</dbReference>
<gene>
    <name evidence="3" type="ORF">SAMN04515674_11750</name>
</gene>
<sequence length="414" mass="46806">MKVILDVSVLGLGYYYEKSRTGVFRVVEQLAGGLADSNELDLTFSANQQLPAAIRYIRETLNDEETPFAHRNDQIMLGNVKNIIMKNFPHNSFPQKAFRKIISKIQPADFQLAKSLINGSNIFHSPYFPIPRPLSVYPGIKKIVTVHDLIPVKHPHFFSFQTDHVIKKVVESISPDDFAFCVSESTKADLCELSDITEDRIFVNHLAASPDIFYQEKQPSRIRKALQKYHIPEENPYFLSICTLEPRKNVDSVIRSFVNLVEQEKIKDLNLVLVGTKGWDFDKIFEEIDGAKSVKNRIIVTGYADDEDLASIYSGAMAFVYVSICEGFGLPPLEAMQCGVPVIASNTTSLPEVVGDAGILVTPTDQDAISHAMYQIYHNAQYRISLSQKSLERARLFTWQKFIDKTVETYQIIS</sequence>
<dbReference type="Gene3D" id="3.40.50.2000">
    <property type="entry name" value="Glycogen Phosphorylase B"/>
    <property type="match status" value="1"/>
</dbReference>
<dbReference type="PANTHER" id="PTHR46401">
    <property type="entry name" value="GLYCOSYLTRANSFERASE WBBK-RELATED"/>
    <property type="match status" value="1"/>
</dbReference>
<evidence type="ECO:0000256" key="1">
    <source>
        <dbReference type="ARBA" id="ARBA00022679"/>
    </source>
</evidence>
<dbReference type="Pfam" id="PF00534">
    <property type="entry name" value="Glycos_transf_1"/>
    <property type="match status" value="1"/>
</dbReference>
<keyword evidence="1 3" id="KW-0808">Transferase</keyword>
<dbReference type="PANTHER" id="PTHR46401:SF2">
    <property type="entry name" value="GLYCOSYLTRANSFERASE WBBK-RELATED"/>
    <property type="match status" value="1"/>
</dbReference>
<dbReference type="Proteomes" id="UP000199306">
    <property type="component" value="Unassembled WGS sequence"/>
</dbReference>
<dbReference type="EMBL" id="FOXH01000017">
    <property type="protein sequence ID" value="SFQ39824.1"/>
    <property type="molecule type" value="Genomic_DNA"/>
</dbReference>
<evidence type="ECO:0000313" key="4">
    <source>
        <dbReference type="Proteomes" id="UP000199306"/>
    </source>
</evidence>
<dbReference type="OrthoDB" id="9801609at2"/>
<dbReference type="FunFam" id="3.40.50.2000:FF:000119">
    <property type="entry name" value="Glycosyl transferase group 1"/>
    <property type="match status" value="1"/>
</dbReference>
<dbReference type="InterPro" id="IPR001296">
    <property type="entry name" value="Glyco_trans_1"/>
</dbReference>
<accession>A0A1I5Y6N7</accession>
<dbReference type="STRING" id="1079859.SAMN04515674_11750"/>
<dbReference type="AlphaFoldDB" id="A0A1I5Y6N7"/>
<dbReference type="GO" id="GO:0009103">
    <property type="term" value="P:lipopolysaccharide biosynthetic process"/>
    <property type="evidence" value="ECO:0007669"/>
    <property type="project" value="TreeGrafter"/>
</dbReference>
<dbReference type="SUPFAM" id="SSF53756">
    <property type="entry name" value="UDP-Glycosyltransferase/glycogen phosphorylase"/>
    <property type="match status" value="1"/>
</dbReference>
<evidence type="ECO:0000313" key="3">
    <source>
        <dbReference type="EMBL" id="SFQ39824.1"/>
    </source>
</evidence>
<dbReference type="RefSeq" id="WP_092019309.1">
    <property type="nucleotide sequence ID" value="NZ_FOXH01000017.1"/>
</dbReference>
<reference evidence="3 4" key="1">
    <citation type="submission" date="2016-10" db="EMBL/GenBank/DDBJ databases">
        <authorList>
            <person name="de Groot N.N."/>
        </authorList>
    </citation>
    <scope>NUCLEOTIDE SEQUENCE [LARGE SCALE GENOMIC DNA]</scope>
    <source>
        <strain evidence="4">E92,LMG 26720,CCM 7988</strain>
    </source>
</reference>
<organism evidence="3 4">
    <name type="scientific">Pseudarcicella hirudinis</name>
    <dbReference type="NCBI Taxonomy" id="1079859"/>
    <lineage>
        <taxon>Bacteria</taxon>
        <taxon>Pseudomonadati</taxon>
        <taxon>Bacteroidota</taxon>
        <taxon>Cytophagia</taxon>
        <taxon>Cytophagales</taxon>
        <taxon>Flectobacillaceae</taxon>
        <taxon>Pseudarcicella</taxon>
    </lineage>
</organism>
<feature type="domain" description="Glycosyl transferase family 1" evidence="2">
    <location>
        <begin position="225"/>
        <end position="389"/>
    </location>
</feature>
<protein>
    <submittedName>
        <fullName evidence="3">Glycosyltransferase involved in cell wall bisynthesis</fullName>
    </submittedName>
</protein>
<proteinExistence type="predicted"/>
<evidence type="ECO:0000259" key="2">
    <source>
        <dbReference type="Pfam" id="PF00534"/>
    </source>
</evidence>
<name>A0A1I5Y6N7_9BACT</name>
<keyword evidence="4" id="KW-1185">Reference proteome</keyword>